<reference evidence="3 4" key="2">
    <citation type="submission" date="2019-09" db="EMBL/GenBank/DDBJ databases">
        <authorList>
            <person name="Jin C."/>
        </authorList>
    </citation>
    <scope>NUCLEOTIDE SEQUENCE [LARGE SCALE GENOMIC DNA]</scope>
    <source>
        <strain evidence="3 4">AN110305</strain>
    </source>
</reference>
<protein>
    <submittedName>
        <fullName evidence="3">DUF3558 domain-containing protein</fullName>
    </submittedName>
</protein>
<organism evidence="3 4">
    <name type="scientific">Solihabitans fulvus</name>
    <dbReference type="NCBI Taxonomy" id="1892852"/>
    <lineage>
        <taxon>Bacteria</taxon>
        <taxon>Bacillati</taxon>
        <taxon>Actinomycetota</taxon>
        <taxon>Actinomycetes</taxon>
        <taxon>Pseudonocardiales</taxon>
        <taxon>Pseudonocardiaceae</taxon>
        <taxon>Solihabitans</taxon>
    </lineage>
</organism>
<dbReference type="OrthoDB" id="5184069at2"/>
<dbReference type="PROSITE" id="PS51257">
    <property type="entry name" value="PROKAR_LIPOPROTEIN"/>
    <property type="match status" value="1"/>
</dbReference>
<sequence>MPTCRRGVSTTSALVAAALALTGCGTLTRPAANSVPPAAPTTTTSATPSVTLPPRPRPLPLGSIDPCRILTRDQRTALSLDNSPSDYVDKAFGNAKACTIRGLRTGNVARLALVTAQGIEVWLDENAQTDARPASVGGFPALTVRTPGIANACNVDVDVADGQFLDVLFRDGGNDRPAPQDTLCLGAQRVAEAAMTSLGAKH</sequence>
<reference evidence="3 4" key="1">
    <citation type="submission" date="2019-09" db="EMBL/GenBank/DDBJ databases">
        <title>Goodfellowia gen. nov., a new genus of the Pseudonocardineae related to Actinoalloteichus, containing Goodfellowia coeruleoviolacea gen. nov., comb. nov. gen. nov., comb. nov.</title>
        <authorList>
            <person name="Labeda D."/>
        </authorList>
    </citation>
    <scope>NUCLEOTIDE SEQUENCE [LARGE SCALE GENOMIC DNA]</scope>
    <source>
        <strain evidence="3 4">AN110305</strain>
    </source>
</reference>
<comment type="caution">
    <text evidence="3">The sequence shown here is derived from an EMBL/GenBank/DDBJ whole genome shotgun (WGS) entry which is preliminary data.</text>
</comment>
<dbReference type="InterPro" id="IPR024520">
    <property type="entry name" value="DUF3558"/>
</dbReference>
<accession>A0A5B2WME9</accession>
<name>A0A5B2WME9_9PSEU</name>
<feature type="compositionally biased region" description="Low complexity" evidence="1">
    <location>
        <begin position="30"/>
        <end position="50"/>
    </location>
</feature>
<keyword evidence="2" id="KW-0732">Signal</keyword>
<evidence type="ECO:0000313" key="3">
    <source>
        <dbReference type="EMBL" id="KAA2251217.1"/>
    </source>
</evidence>
<dbReference type="EMBL" id="VUOB01000085">
    <property type="protein sequence ID" value="KAA2251217.1"/>
    <property type="molecule type" value="Genomic_DNA"/>
</dbReference>
<feature type="chain" id="PRO_5022791298" evidence="2">
    <location>
        <begin position="32"/>
        <end position="202"/>
    </location>
</feature>
<dbReference type="Pfam" id="PF12079">
    <property type="entry name" value="DUF3558"/>
    <property type="match status" value="1"/>
</dbReference>
<proteinExistence type="predicted"/>
<keyword evidence="4" id="KW-1185">Reference proteome</keyword>
<dbReference type="Proteomes" id="UP000323454">
    <property type="component" value="Unassembled WGS sequence"/>
</dbReference>
<evidence type="ECO:0000256" key="2">
    <source>
        <dbReference type="SAM" id="SignalP"/>
    </source>
</evidence>
<dbReference type="AlphaFoldDB" id="A0A5B2WME9"/>
<dbReference type="RefSeq" id="WP_149854756.1">
    <property type="nucleotide sequence ID" value="NZ_VUOB01000085.1"/>
</dbReference>
<feature type="region of interest" description="Disordered" evidence="1">
    <location>
        <begin position="30"/>
        <end position="63"/>
    </location>
</feature>
<gene>
    <name evidence="3" type="ORF">F0L68_37985</name>
</gene>
<evidence type="ECO:0000256" key="1">
    <source>
        <dbReference type="SAM" id="MobiDB-lite"/>
    </source>
</evidence>
<feature type="signal peptide" evidence="2">
    <location>
        <begin position="1"/>
        <end position="31"/>
    </location>
</feature>
<evidence type="ECO:0000313" key="4">
    <source>
        <dbReference type="Proteomes" id="UP000323454"/>
    </source>
</evidence>